<evidence type="ECO:0008006" key="15">
    <source>
        <dbReference type="Google" id="ProtNLM"/>
    </source>
</evidence>
<comment type="caution">
    <text evidence="13">The sequence shown here is derived from an EMBL/GenBank/DDBJ whole genome shotgun (WGS) entry which is preliminary data.</text>
</comment>
<dbReference type="HAMAP" id="MF_03115">
    <property type="entry name" value="Anamorsin"/>
    <property type="match status" value="1"/>
</dbReference>
<comment type="similarity">
    <text evidence="2 10">Belongs to the anamorsin family.</text>
</comment>
<dbReference type="Pfam" id="PF05093">
    <property type="entry name" value="CIAPIN1"/>
    <property type="match status" value="1"/>
</dbReference>
<comment type="cofactor">
    <cofactor evidence="1 10">
        <name>[4Fe-4S] cluster</name>
        <dbReference type="ChEBI" id="CHEBI:49883"/>
    </cofactor>
</comment>
<dbReference type="Pfam" id="PF20922">
    <property type="entry name" value="Anamorsin_N"/>
    <property type="match status" value="1"/>
</dbReference>
<keyword evidence="6 10" id="KW-0479">Metal-binding</keyword>
<feature type="short sequence motif" description="Cx2C motif 2" evidence="10">
    <location>
        <begin position="320"/>
        <end position="323"/>
    </location>
</feature>
<feature type="binding site" evidence="10">
    <location>
        <position position="320"/>
    </location>
    <ligand>
        <name>[4Fe-4S] cluster</name>
        <dbReference type="ChEBI" id="CHEBI:49883"/>
    </ligand>
</feature>
<dbReference type="InterPro" id="IPR046408">
    <property type="entry name" value="CIAPIN1"/>
</dbReference>
<dbReference type="InterPro" id="IPR049011">
    <property type="entry name" value="Anamorsin_N_metazoan"/>
</dbReference>
<dbReference type="AlphaFoldDB" id="A0A8H7Q1N9"/>
<dbReference type="GO" id="GO:0009055">
    <property type="term" value="F:electron transfer activity"/>
    <property type="evidence" value="ECO:0007669"/>
    <property type="project" value="UniProtKB-UniRule"/>
</dbReference>
<comment type="subcellular location">
    <subcellularLocation>
        <location evidence="10">Cytoplasm</location>
    </subcellularLocation>
    <subcellularLocation>
        <location evidence="10">Mitochondrion intermembrane space</location>
    </subcellularLocation>
</comment>
<evidence type="ECO:0000259" key="12">
    <source>
        <dbReference type="Pfam" id="PF20922"/>
    </source>
</evidence>
<dbReference type="Gene3D" id="3.40.50.150">
    <property type="entry name" value="Vaccinia Virus protein VP39"/>
    <property type="match status" value="1"/>
</dbReference>
<dbReference type="PANTHER" id="PTHR13273">
    <property type="entry name" value="ANAMORSIN"/>
    <property type="match status" value="1"/>
</dbReference>
<keyword evidence="5 10" id="KW-0001">2Fe-2S</keyword>
<feature type="domain" description="Anamorsin N-terminal" evidence="12">
    <location>
        <begin position="9"/>
        <end position="183"/>
    </location>
</feature>
<evidence type="ECO:0000256" key="1">
    <source>
        <dbReference type="ARBA" id="ARBA00001966"/>
    </source>
</evidence>
<evidence type="ECO:0000256" key="3">
    <source>
        <dbReference type="ARBA" id="ARBA00022485"/>
    </source>
</evidence>
<evidence type="ECO:0000256" key="7">
    <source>
        <dbReference type="ARBA" id="ARBA00023004"/>
    </source>
</evidence>
<evidence type="ECO:0000256" key="8">
    <source>
        <dbReference type="ARBA" id="ARBA00023014"/>
    </source>
</evidence>
<comment type="caution">
    <text evidence="10">Lacks conserved residue(s) required for the propagation of feature annotation.</text>
</comment>
<keyword evidence="14" id="KW-1185">Reference proteome</keyword>
<proteinExistence type="inferred from homology"/>
<feature type="domain" description="Anamorsin C-terminal" evidence="11">
    <location>
        <begin position="249"/>
        <end position="339"/>
    </location>
</feature>
<feature type="binding site" evidence="10">
    <location>
        <position position="309"/>
    </location>
    <ligand>
        <name>[4Fe-4S] cluster</name>
        <dbReference type="ChEBI" id="CHEBI:49883"/>
    </ligand>
</feature>
<comment type="cofactor">
    <cofactor evidence="10">
        <name>[2Fe-2S] cluster</name>
        <dbReference type="ChEBI" id="CHEBI:190135"/>
    </cofactor>
</comment>
<evidence type="ECO:0000256" key="9">
    <source>
        <dbReference type="ARBA" id="ARBA00023128"/>
    </source>
</evidence>
<evidence type="ECO:0000259" key="11">
    <source>
        <dbReference type="Pfam" id="PF05093"/>
    </source>
</evidence>
<name>A0A8H7Q1N9_9FUNG</name>
<comment type="domain">
    <text evidence="10">The N-terminal domain has structural similarity with S-adenosyl-L-methionine-dependent methyltransferases, but does not bind S-adenosyl-L-methionine. It is required for correct assembly of the 2 Fe-S clusters.</text>
</comment>
<evidence type="ECO:0000313" key="13">
    <source>
        <dbReference type="EMBL" id="KAG2184278.1"/>
    </source>
</evidence>
<feature type="binding site" evidence="10">
    <location>
        <position position="267"/>
    </location>
    <ligand>
        <name>[2Fe-2S] cluster</name>
        <dbReference type="ChEBI" id="CHEBI:190135"/>
    </ligand>
</feature>
<keyword evidence="9 10" id="KW-0496">Mitochondrion</keyword>
<evidence type="ECO:0000256" key="10">
    <source>
        <dbReference type="HAMAP-Rule" id="MF_03115"/>
    </source>
</evidence>
<feature type="binding site" evidence="10">
    <location>
        <position position="312"/>
    </location>
    <ligand>
        <name>[4Fe-4S] cluster</name>
        <dbReference type="ChEBI" id="CHEBI:49883"/>
    </ligand>
</feature>
<dbReference type="InterPro" id="IPR007785">
    <property type="entry name" value="Anamorsin"/>
</dbReference>
<evidence type="ECO:0000256" key="5">
    <source>
        <dbReference type="ARBA" id="ARBA00022714"/>
    </source>
</evidence>
<comment type="domain">
    <text evidence="10">The twin Cx2C motifs are involved in the recognition by the mitochondrial MIA40-ERV1 disulfide relay system. The formation of 2 disulfide bonds in the Cx2C motifs through dithiol/disulfide exchange reactions effectively traps the protein in the mitochondrial intermembrane space.</text>
</comment>
<feature type="binding site" evidence="10">
    <location>
        <position position="252"/>
    </location>
    <ligand>
        <name>[2Fe-2S] cluster</name>
        <dbReference type="ChEBI" id="CHEBI:190135"/>
    </ligand>
</feature>
<dbReference type="SUPFAM" id="SSF53335">
    <property type="entry name" value="S-adenosyl-L-methionine-dependent methyltransferases"/>
    <property type="match status" value="1"/>
</dbReference>
<keyword evidence="3 10" id="KW-0004">4Fe-4S</keyword>
<feature type="region of interest" description="Fe-S binding site B" evidence="10">
    <location>
        <begin position="309"/>
        <end position="323"/>
    </location>
</feature>
<keyword evidence="7 10" id="KW-0408">Iron</keyword>
<keyword evidence="8 10" id="KW-0411">Iron-sulfur</keyword>
<dbReference type="InterPro" id="IPR029063">
    <property type="entry name" value="SAM-dependent_MTases_sf"/>
</dbReference>
<organism evidence="13 14">
    <name type="scientific">Umbelopsis vinacea</name>
    <dbReference type="NCBI Taxonomy" id="44442"/>
    <lineage>
        <taxon>Eukaryota</taxon>
        <taxon>Fungi</taxon>
        <taxon>Fungi incertae sedis</taxon>
        <taxon>Mucoromycota</taxon>
        <taxon>Mucoromycotina</taxon>
        <taxon>Umbelopsidomycetes</taxon>
        <taxon>Umbelopsidales</taxon>
        <taxon>Umbelopsidaceae</taxon>
        <taxon>Umbelopsis</taxon>
    </lineage>
</organism>
<evidence type="ECO:0000313" key="14">
    <source>
        <dbReference type="Proteomes" id="UP000612746"/>
    </source>
</evidence>
<feature type="binding site" evidence="10">
    <location>
        <position position="323"/>
    </location>
    <ligand>
        <name>[4Fe-4S] cluster</name>
        <dbReference type="ChEBI" id="CHEBI:49883"/>
    </ligand>
</feature>
<sequence length="351" mass="38087">MPTAIVNSGDQILFVAPSTTDQQHLLDAKSAFQSQVGSDGNVAFEAMERVPEAPLQNGTYNSIHSNLVFPSVSSHTTQALSQYLKALKPGGSLYLVEPVVIADLSNTSCPITRKESDIVSMLKLAGFVDVAVEASTAVSDESLIDFFQAWGVTKRVDQAVARLSGKFGTVQIVAKKPAYEVGKKFALNFKKKPVKVEEQKKVWTIAADDDDDAELEDEDLLLDEEDKIKPSKEALTRKLATNSSPFKCPDDCEMTDGRRKACKNCTCGRADMMDEEEESNNVVTLDLMDETADDEIVEVDPTPKKVGGCGSCALGDAFRCSTCPYLGMPAFQEGERVTINAGMFASDDIDI</sequence>
<protein>
    <recommendedName>
        <fullName evidence="15">Anamorsin homolog</fullName>
    </recommendedName>
</protein>
<gene>
    <name evidence="13" type="ORF">INT44_009293</name>
</gene>
<dbReference type="OrthoDB" id="311633at2759"/>
<dbReference type="EMBL" id="JAEPRA010000006">
    <property type="protein sequence ID" value="KAG2184278.1"/>
    <property type="molecule type" value="Genomic_DNA"/>
</dbReference>
<feature type="binding site" evidence="10">
    <location>
        <position position="265"/>
    </location>
    <ligand>
        <name>[2Fe-2S] cluster</name>
        <dbReference type="ChEBI" id="CHEBI:190135"/>
    </ligand>
</feature>
<comment type="domain">
    <text evidence="10">The C-terminal domain binds 2 Fe-S clusters but is otherwise mostly in an intrinsically disordered conformation.</text>
</comment>
<reference evidence="13" key="1">
    <citation type="submission" date="2020-12" db="EMBL/GenBank/DDBJ databases">
        <title>Metabolic potential, ecology and presence of endohyphal bacteria is reflected in genomic diversity of Mucoromycotina.</title>
        <authorList>
            <person name="Muszewska A."/>
            <person name="Okrasinska A."/>
            <person name="Steczkiewicz K."/>
            <person name="Drgas O."/>
            <person name="Orlowska M."/>
            <person name="Perlinska-Lenart U."/>
            <person name="Aleksandrzak-Piekarczyk T."/>
            <person name="Szatraj K."/>
            <person name="Zielenkiewicz U."/>
            <person name="Pilsyk S."/>
            <person name="Malc E."/>
            <person name="Mieczkowski P."/>
            <person name="Kruszewska J.S."/>
            <person name="Biernat P."/>
            <person name="Pawlowska J."/>
        </authorList>
    </citation>
    <scope>NUCLEOTIDE SEQUENCE</scope>
    <source>
        <strain evidence="13">WA0000051536</strain>
    </source>
</reference>
<keyword evidence="4 10" id="KW-0963">Cytoplasm</keyword>
<dbReference type="Proteomes" id="UP000612746">
    <property type="component" value="Unassembled WGS sequence"/>
</dbReference>
<evidence type="ECO:0000256" key="2">
    <source>
        <dbReference type="ARBA" id="ARBA00008169"/>
    </source>
</evidence>
<dbReference type="GO" id="GO:0051537">
    <property type="term" value="F:2 iron, 2 sulfur cluster binding"/>
    <property type="evidence" value="ECO:0007669"/>
    <property type="project" value="UniProtKB-UniRule"/>
</dbReference>
<dbReference type="PANTHER" id="PTHR13273:SF14">
    <property type="entry name" value="ANAMORSIN"/>
    <property type="match status" value="1"/>
</dbReference>
<accession>A0A8H7Q1N9</accession>
<evidence type="ECO:0000256" key="4">
    <source>
        <dbReference type="ARBA" id="ARBA00022490"/>
    </source>
</evidence>
<feature type="short sequence motif" description="Cx2C motif 1" evidence="10">
    <location>
        <begin position="309"/>
        <end position="312"/>
    </location>
</feature>
<feature type="binding site" evidence="10">
    <location>
        <position position="262"/>
    </location>
    <ligand>
        <name>[2Fe-2S] cluster</name>
        <dbReference type="ChEBI" id="CHEBI:190135"/>
    </ligand>
</feature>
<dbReference type="GO" id="GO:0016226">
    <property type="term" value="P:iron-sulfur cluster assembly"/>
    <property type="evidence" value="ECO:0007669"/>
    <property type="project" value="UniProtKB-UniRule"/>
</dbReference>
<evidence type="ECO:0000256" key="6">
    <source>
        <dbReference type="ARBA" id="ARBA00022723"/>
    </source>
</evidence>
<dbReference type="GO" id="GO:0051539">
    <property type="term" value="F:4 iron, 4 sulfur cluster binding"/>
    <property type="evidence" value="ECO:0007669"/>
    <property type="project" value="UniProtKB-KW"/>
</dbReference>
<dbReference type="GO" id="GO:0046872">
    <property type="term" value="F:metal ion binding"/>
    <property type="evidence" value="ECO:0007669"/>
    <property type="project" value="UniProtKB-KW"/>
</dbReference>
<dbReference type="GO" id="GO:0005758">
    <property type="term" value="C:mitochondrial intermembrane space"/>
    <property type="evidence" value="ECO:0007669"/>
    <property type="project" value="UniProtKB-SubCell"/>
</dbReference>